<evidence type="ECO:0000256" key="3">
    <source>
        <dbReference type="ARBA" id="ARBA00022475"/>
    </source>
</evidence>
<dbReference type="RefSeq" id="WP_108687536.1">
    <property type="nucleotide sequence ID" value="NZ_QCYK01000002.1"/>
</dbReference>
<evidence type="ECO:0000256" key="2">
    <source>
        <dbReference type="ARBA" id="ARBA00008017"/>
    </source>
</evidence>
<sequence>MFLANEYVSWTYLILDKLNRWLVSFVRMLPNFVIAVIVLVVFFFVARLVRKITYRIVHGLAHAEALSSLFSSIAYMLVLFVGLFMALQVLQLEKTVSSLLAGAGIIGLALGFAFQDLTANFISGIFIGLRKPFEVGHVIETNGFVGNVEDIQLRSTILRTFDGLYLNIPNKEIFQKPIINHTLSTNRKIEINLVVPVAKNDPGTVISLIQDAIRSEAHLSAEKAPQVVFTDIDGTNLKLQINIWTDQPSVEALRMLRHDVVMKVTAVLKNKEML</sequence>
<dbReference type="Gene3D" id="2.30.30.60">
    <property type="match status" value="1"/>
</dbReference>
<reference evidence="10 11" key="1">
    <citation type="submission" date="2018-04" db="EMBL/GenBank/DDBJ databases">
        <title>Chitinophaga fuyangensis sp. nov., isolated from soil in a chemical factory.</title>
        <authorList>
            <person name="Chen K."/>
        </authorList>
    </citation>
    <scope>NUCLEOTIDE SEQUENCE [LARGE SCALE GENOMIC DNA]</scope>
    <source>
        <strain evidence="10 11">LY-1</strain>
    </source>
</reference>
<dbReference type="Gene3D" id="1.10.287.1260">
    <property type="match status" value="1"/>
</dbReference>
<dbReference type="SUPFAM" id="SSF50182">
    <property type="entry name" value="Sm-like ribonucleoproteins"/>
    <property type="match status" value="1"/>
</dbReference>
<dbReference type="Pfam" id="PF21088">
    <property type="entry name" value="MS_channel_1st"/>
    <property type="match status" value="1"/>
</dbReference>
<dbReference type="Pfam" id="PF00924">
    <property type="entry name" value="MS_channel_2nd"/>
    <property type="match status" value="1"/>
</dbReference>
<evidence type="ECO:0000256" key="5">
    <source>
        <dbReference type="ARBA" id="ARBA00022989"/>
    </source>
</evidence>
<organism evidence="10 11">
    <name type="scientific">Chitinophaga parva</name>
    <dbReference type="NCBI Taxonomy" id="2169414"/>
    <lineage>
        <taxon>Bacteria</taxon>
        <taxon>Pseudomonadati</taxon>
        <taxon>Bacteroidota</taxon>
        <taxon>Chitinophagia</taxon>
        <taxon>Chitinophagales</taxon>
        <taxon>Chitinophagaceae</taxon>
        <taxon>Chitinophaga</taxon>
    </lineage>
</organism>
<gene>
    <name evidence="10" type="ORF">DCC81_15635</name>
</gene>
<keyword evidence="3" id="KW-1003">Cell membrane</keyword>
<dbReference type="SUPFAM" id="SSF82689">
    <property type="entry name" value="Mechanosensitive channel protein MscS (YggB), C-terminal domain"/>
    <property type="match status" value="1"/>
</dbReference>
<dbReference type="Proteomes" id="UP000244450">
    <property type="component" value="Unassembled WGS sequence"/>
</dbReference>
<dbReference type="EMBL" id="QCYK01000002">
    <property type="protein sequence ID" value="PUZ25697.1"/>
    <property type="molecule type" value="Genomic_DNA"/>
</dbReference>
<keyword evidence="5 7" id="KW-1133">Transmembrane helix</keyword>
<comment type="similarity">
    <text evidence="2">Belongs to the MscS (TC 1.A.23) family.</text>
</comment>
<dbReference type="InterPro" id="IPR011066">
    <property type="entry name" value="MscS_channel_C_sf"/>
</dbReference>
<dbReference type="InterPro" id="IPR008910">
    <property type="entry name" value="MSC_TM_helix"/>
</dbReference>
<accession>A0A2T7BHE3</accession>
<evidence type="ECO:0000259" key="9">
    <source>
        <dbReference type="Pfam" id="PF21088"/>
    </source>
</evidence>
<evidence type="ECO:0000256" key="6">
    <source>
        <dbReference type="ARBA" id="ARBA00023136"/>
    </source>
</evidence>
<evidence type="ECO:0000256" key="1">
    <source>
        <dbReference type="ARBA" id="ARBA00004651"/>
    </source>
</evidence>
<protein>
    <submittedName>
        <fullName evidence="10">Mechanosensitive ion channel protein MscS</fullName>
    </submittedName>
</protein>
<dbReference type="GO" id="GO:0008381">
    <property type="term" value="F:mechanosensitive monoatomic ion channel activity"/>
    <property type="evidence" value="ECO:0007669"/>
    <property type="project" value="InterPro"/>
</dbReference>
<keyword evidence="6 7" id="KW-0472">Membrane</keyword>
<evidence type="ECO:0000313" key="11">
    <source>
        <dbReference type="Proteomes" id="UP000244450"/>
    </source>
</evidence>
<dbReference type="InterPro" id="IPR006685">
    <property type="entry name" value="MscS_channel_2nd"/>
</dbReference>
<dbReference type="PANTHER" id="PTHR30221:SF1">
    <property type="entry name" value="SMALL-CONDUCTANCE MECHANOSENSITIVE CHANNEL"/>
    <property type="match status" value="1"/>
</dbReference>
<evidence type="ECO:0000256" key="4">
    <source>
        <dbReference type="ARBA" id="ARBA00022692"/>
    </source>
</evidence>
<dbReference type="InterPro" id="IPR011014">
    <property type="entry name" value="MscS_channel_TM-2"/>
</dbReference>
<dbReference type="Gene3D" id="3.30.70.100">
    <property type="match status" value="1"/>
</dbReference>
<dbReference type="InterPro" id="IPR010920">
    <property type="entry name" value="LSM_dom_sf"/>
</dbReference>
<comment type="subcellular location">
    <subcellularLocation>
        <location evidence="1">Cell membrane</location>
        <topology evidence="1">Multi-pass membrane protein</topology>
    </subcellularLocation>
</comment>
<feature type="domain" description="Mechanosensitive ion channel transmembrane helices 2/3" evidence="9">
    <location>
        <begin position="74"/>
        <end position="115"/>
    </location>
</feature>
<keyword evidence="11" id="KW-1185">Reference proteome</keyword>
<feature type="domain" description="Mechanosensitive ion channel MscS" evidence="8">
    <location>
        <begin position="116"/>
        <end position="182"/>
    </location>
</feature>
<evidence type="ECO:0000259" key="8">
    <source>
        <dbReference type="Pfam" id="PF00924"/>
    </source>
</evidence>
<feature type="transmembrane region" description="Helical" evidence="7">
    <location>
        <begin position="69"/>
        <end position="90"/>
    </location>
</feature>
<dbReference type="InterPro" id="IPR049142">
    <property type="entry name" value="MS_channel_1st"/>
</dbReference>
<dbReference type="Pfam" id="PF05552">
    <property type="entry name" value="MS_channel_1st_1"/>
    <property type="match status" value="1"/>
</dbReference>
<evidence type="ECO:0000313" key="10">
    <source>
        <dbReference type="EMBL" id="PUZ25697.1"/>
    </source>
</evidence>
<dbReference type="InterPro" id="IPR023408">
    <property type="entry name" value="MscS_beta-dom_sf"/>
</dbReference>
<dbReference type="InterPro" id="IPR045275">
    <property type="entry name" value="MscS_archaea/bacteria_type"/>
</dbReference>
<comment type="caution">
    <text evidence="10">The sequence shown here is derived from an EMBL/GenBank/DDBJ whole genome shotgun (WGS) entry which is preliminary data.</text>
</comment>
<dbReference type="GO" id="GO:0005886">
    <property type="term" value="C:plasma membrane"/>
    <property type="evidence" value="ECO:0007669"/>
    <property type="project" value="UniProtKB-SubCell"/>
</dbReference>
<dbReference type="PANTHER" id="PTHR30221">
    <property type="entry name" value="SMALL-CONDUCTANCE MECHANOSENSITIVE CHANNEL"/>
    <property type="match status" value="1"/>
</dbReference>
<feature type="transmembrane region" description="Helical" evidence="7">
    <location>
        <begin position="96"/>
        <end position="114"/>
    </location>
</feature>
<evidence type="ECO:0000256" key="7">
    <source>
        <dbReference type="SAM" id="Phobius"/>
    </source>
</evidence>
<keyword evidence="4 7" id="KW-0812">Transmembrane</keyword>
<dbReference type="AlphaFoldDB" id="A0A2T7BHE3"/>
<feature type="transmembrane region" description="Helical" evidence="7">
    <location>
        <begin position="28"/>
        <end position="49"/>
    </location>
</feature>
<dbReference type="OrthoDB" id="1522493at2"/>
<proteinExistence type="inferred from homology"/>
<dbReference type="SUPFAM" id="SSF82861">
    <property type="entry name" value="Mechanosensitive channel protein MscS (YggB), transmembrane region"/>
    <property type="match status" value="1"/>
</dbReference>
<name>A0A2T7BHE3_9BACT</name>